<evidence type="ECO:0000256" key="13">
    <source>
        <dbReference type="RuleBase" id="RU000442"/>
    </source>
</evidence>
<dbReference type="Gene3D" id="3.30.420.10">
    <property type="entry name" value="Ribonuclease H-like superfamily/Ribonuclease H"/>
    <property type="match status" value="1"/>
</dbReference>
<dbReference type="InterPro" id="IPR006172">
    <property type="entry name" value="DNA-dir_DNA_pol_B"/>
</dbReference>
<keyword evidence="5 13" id="KW-0479">Metal-binding</keyword>
<proteinExistence type="inferred from homology"/>
<dbReference type="Gene3D" id="1.10.287.690">
    <property type="entry name" value="Helix hairpin bin"/>
    <property type="match status" value="1"/>
</dbReference>
<feature type="domain" description="DNA polymerase delta/zeta catalytic subunit N-terminal" evidence="18">
    <location>
        <begin position="61"/>
        <end position="139"/>
    </location>
</feature>
<dbReference type="EMBL" id="CP119934">
    <property type="protein sequence ID" value="WFD01965.1"/>
    <property type="molecule type" value="Genomic_DNA"/>
</dbReference>
<evidence type="ECO:0000256" key="7">
    <source>
        <dbReference type="ARBA" id="ARBA00022833"/>
    </source>
</evidence>
<dbReference type="InterPro" id="IPR012337">
    <property type="entry name" value="RNaseH-like_sf"/>
</dbReference>
<evidence type="ECO:0000256" key="3">
    <source>
        <dbReference type="ARBA" id="ARBA00022679"/>
    </source>
</evidence>
<comment type="subcellular location">
    <subcellularLocation>
        <location evidence="13">Nucleus</location>
    </subcellularLocation>
</comment>
<sequence length="1336" mass="147507">MRPAGAWRVYLTYTDYVLAPPGRFDRAESAFAAHKRLPLVPVLRVFGATPSGQRCCVHVHNVFPYCYVEYRGALVPEAVLPYIQKLGHALNRALAHALHQPTRDVQLIVAIHLCKGRPFYGYVEEPHYYLKISYADPALRTRLAALLAAGDVLGTPFQPMEAHVQYQLQWMLDYNLSGCDYMELDTVVLREDSGLPRDTYTALEGDAEAHHIANRRRMRAAHDARAGDEPLVPSLRGLWAQERSRRERLGLDPTPTPAPSVPHTDAGATPWVAAERHAAQLAARVDADAHEEVRAVSNMERYVLDTYATPELFHPHGLEAVARPDASGASAKMFDLDHVQSQGASQDAPPPQTTQVVLPTPPSPRAVDVCARPAPRAAPPPRKRRRMPRAPRAAHGWYTLRVPAPSAAEVQRTFAHFGVPDVEYTPPRYASTADVPTHAREYAQRAFSMRASTLAHLAPFEHWPRRTVRAARTPPRVRVWQRDAAPPSAGSVRAWLAERAAAAPTPARALPSSEAPCSSASSADAERDAGRQHMTTLALHALVPTRGDLVPDAREDAIAAVVYTLMQDAESDAPRAYTYDTGVVLVRGARVRLGLPCTLHEVDSELELLNMLVDVVRALDPEILAAYDVDRDAWAYVAARAEHAYAFDVVHEWGRARRRARRGAADGWTAARAAALRVQGRHVLSIGRLMQREVALAQYTLEAVVYHVLRRRLPHYTHATLSAWLRSVRAADVARAVTYAVRRVRCALELLERSELLFRTAEFARMYGIDFFSVLTRGSQFRVESVLLRITKLQSYVLPSPSRAQVGRQNAAECVPLVLEPAAAYYRDPVLVLDFQSLYPSMMIAYNLCYSTCLGRLAPFEGAYKLGFATHAPAPGALRRLHHHVRALPNGVLFVDRAVRESTLARMLREVLAARVMVKSAMRAPGVSRAQARRYQAQQLSLKLLANVTYGYTGATASGRMPCVEIADAIVQAGRETLERTPAWGARVLYGDTDSLFVALPGRTRDAAFAVGRAIADAVTRANPEPVQLNFEKVYQPCVLVAKKRYVGYKWEAPAQARPVLDVKGLEIIRRDACLALQRMQEACVRLLFDTQDLSLVKRYCQRQWAKIYAGRVAPLHLVAATAVRLGTYAGTLPPGAALAARALLHDPERVPHAGERVPYLVRHGLPTQRLAELATSPHHWLRHPHTRLHADYYVRRVLAPALARIFNLLGVDVHAWVDEMPRPRAAGAPRAFAVEACAVCGQSTAQTLCADCVRNPEAALARAAHELRAAEQRQLAMHRQCAACADDGGVERPPCESLECPVAYARAANDALVDAHAARLAALELAPAAQDPWVW</sequence>
<dbReference type="GO" id="GO:0003887">
    <property type="term" value="F:DNA-directed DNA polymerase activity"/>
    <property type="evidence" value="ECO:0007669"/>
    <property type="project" value="UniProtKB-KW"/>
</dbReference>
<dbReference type="PANTHER" id="PTHR45812:SF1">
    <property type="entry name" value="DNA POLYMERASE ZETA CATALYTIC SUBUNIT"/>
    <property type="match status" value="1"/>
</dbReference>
<accession>A0AAF0DYL1</accession>
<keyword evidence="9 13" id="KW-0408">Iron</keyword>
<dbReference type="GO" id="GO:0008270">
    <property type="term" value="F:zinc ion binding"/>
    <property type="evidence" value="ECO:0007669"/>
    <property type="project" value="UniProtKB-KW"/>
</dbReference>
<dbReference type="PRINTS" id="PR00106">
    <property type="entry name" value="DNAPOLB"/>
</dbReference>
<dbReference type="InterPro" id="IPR043502">
    <property type="entry name" value="DNA/RNA_pol_sf"/>
</dbReference>
<evidence type="ECO:0000256" key="2">
    <source>
        <dbReference type="ARBA" id="ARBA00005755"/>
    </source>
</evidence>
<keyword evidence="13" id="KW-0238">DNA-binding</keyword>
<dbReference type="InterPro" id="IPR025687">
    <property type="entry name" value="Znf-C4pol"/>
</dbReference>
<dbReference type="InterPro" id="IPR006134">
    <property type="entry name" value="DNA-dir_DNA_pol_B_multi_dom"/>
</dbReference>
<gene>
    <name evidence="20" type="primary">REV3</name>
    <name evidence="20" type="ORF">MOBT1_000646</name>
</gene>
<dbReference type="Proteomes" id="UP001214603">
    <property type="component" value="Chromosome 1"/>
</dbReference>
<keyword evidence="13" id="KW-0235">DNA replication</keyword>
<keyword evidence="13" id="KW-0004">4Fe-4S</keyword>
<feature type="domain" description="C4-type zinc-finger of DNA polymerase delta" evidence="17">
    <location>
        <begin position="1238"/>
        <end position="1307"/>
    </location>
</feature>
<feature type="domain" description="DNA-directed DNA polymerase family B exonuclease" evidence="16">
    <location>
        <begin position="550"/>
        <end position="704"/>
    </location>
</feature>
<dbReference type="InterPro" id="IPR042087">
    <property type="entry name" value="DNA_pol_B_thumb"/>
</dbReference>
<feature type="region of interest" description="Disordered" evidence="14">
    <location>
        <begin position="505"/>
        <end position="530"/>
    </location>
</feature>
<evidence type="ECO:0000256" key="12">
    <source>
        <dbReference type="ARBA" id="ARBA00049244"/>
    </source>
</evidence>
<keyword evidence="21" id="KW-1185">Reference proteome</keyword>
<evidence type="ECO:0000256" key="8">
    <source>
        <dbReference type="ARBA" id="ARBA00022932"/>
    </source>
</evidence>
<keyword evidence="4 13" id="KW-0548">Nucleotidyltransferase</keyword>
<dbReference type="GO" id="GO:0003677">
    <property type="term" value="F:DNA binding"/>
    <property type="evidence" value="ECO:0007669"/>
    <property type="project" value="UniProtKB-KW"/>
</dbReference>
<dbReference type="SUPFAM" id="SSF53098">
    <property type="entry name" value="Ribonuclease H-like"/>
    <property type="match status" value="1"/>
</dbReference>
<evidence type="ECO:0000259" key="15">
    <source>
        <dbReference type="Pfam" id="PF00136"/>
    </source>
</evidence>
<keyword evidence="13" id="KW-0863">Zinc-finger</keyword>
<dbReference type="Pfam" id="PF00136">
    <property type="entry name" value="DNA_pol_B"/>
    <property type="match status" value="1"/>
</dbReference>
<dbReference type="GO" id="GO:0042276">
    <property type="term" value="P:error-prone translesion synthesis"/>
    <property type="evidence" value="ECO:0007669"/>
    <property type="project" value="TreeGrafter"/>
</dbReference>
<dbReference type="PROSITE" id="PS00116">
    <property type="entry name" value="DNA_POLYMERASE_B"/>
    <property type="match status" value="1"/>
</dbReference>
<dbReference type="InterPro" id="IPR030559">
    <property type="entry name" value="PolZ_Rev3"/>
</dbReference>
<name>A0AAF0DYL1_9BASI</name>
<dbReference type="Pfam" id="PF24055">
    <property type="entry name" value="POL3_N"/>
    <property type="match status" value="1"/>
</dbReference>
<keyword evidence="3 13" id="KW-0808">Transferase</keyword>
<evidence type="ECO:0000256" key="4">
    <source>
        <dbReference type="ARBA" id="ARBA00022695"/>
    </source>
</evidence>
<keyword evidence="11" id="KW-0234">DNA repair</keyword>
<keyword evidence="8 13" id="KW-0239">DNA-directed DNA polymerase</keyword>
<dbReference type="GO" id="GO:0000724">
    <property type="term" value="P:double-strand break repair via homologous recombination"/>
    <property type="evidence" value="ECO:0007669"/>
    <property type="project" value="TreeGrafter"/>
</dbReference>
<dbReference type="Gene3D" id="3.90.1600.10">
    <property type="entry name" value="Palm domain of DNA polymerase"/>
    <property type="match status" value="1"/>
</dbReference>
<evidence type="ECO:0000256" key="10">
    <source>
        <dbReference type="ARBA" id="ARBA00023014"/>
    </source>
</evidence>
<evidence type="ECO:0000259" key="19">
    <source>
        <dbReference type="Pfam" id="PF24065"/>
    </source>
</evidence>
<evidence type="ECO:0000313" key="20">
    <source>
        <dbReference type="EMBL" id="WFD01965.1"/>
    </source>
</evidence>
<dbReference type="InterPro" id="IPR006133">
    <property type="entry name" value="DNA-dir_DNA_pol_B_exonuc"/>
</dbReference>
<keyword evidence="10 13" id="KW-0411">Iron-sulfur</keyword>
<comment type="similarity">
    <text evidence="2 13">Belongs to the DNA polymerase type-B family.</text>
</comment>
<organism evidence="20 21">
    <name type="scientific">Malassezia obtusa</name>
    <dbReference type="NCBI Taxonomy" id="76774"/>
    <lineage>
        <taxon>Eukaryota</taxon>
        <taxon>Fungi</taxon>
        <taxon>Dikarya</taxon>
        <taxon>Basidiomycota</taxon>
        <taxon>Ustilaginomycotina</taxon>
        <taxon>Malasseziomycetes</taxon>
        <taxon>Malasseziales</taxon>
        <taxon>Malasseziaceae</taxon>
        <taxon>Malassezia</taxon>
    </lineage>
</organism>
<dbReference type="EC" id="2.7.7.7" evidence="13"/>
<evidence type="ECO:0000259" key="17">
    <source>
        <dbReference type="Pfam" id="PF14260"/>
    </source>
</evidence>
<feature type="domain" description="DNA-directed DNA polymerase family B multifunctional" evidence="15">
    <location>
        <begin position="771"/>
        <end position="1208"/>
    </location>
</feature>
<dbReference type="CDD" id="cd05534">
    <property type="entry name" value="POLBc_zeta"/>
    <property type="match status" value="1"/>
</dbReference>
<evidence type="ECO:0000256" key="6">
    <source>
        <dbReference type="ARBA" id="ARBA00022763"/>
    </source>
</evidence>
<dbReference type="Pfam" id="PF14260">
    <property type="entry name" value="zf-C4pol"/>
    <property type="match status" value="1"/>
</dbReference>
<dbReference type="InterPro" id="IPR036397">
    <property type="entry name" value="RNaseH_sf"/>
</dbReference>
<feature type="region of interest" description="Disordered" evidence="14">
    <location>
        <begin position="340"/>
        <end position="390"/>
    </location>
</feature>
<evidence type="ECO:0000256" key="11">
    <source>
        <dbReference type="ARBA" id="ARBA00023204"/>
    </source>
</evidence>
<comment type="catalytic activity">
    <reaction evidence="12 13">
        <text>DNA(n) + a 2'-deoxyribonucleoside 5'-triphosphate = DNA(n+1) + diphosphate</text>
        <dbReference type="Rhea" id="RHEA:22508"/>
        <dbReference type="Rhea" id="RHEA-COMP:17339"/>
        <dbReference type="Rhea" id="RHEA-COMP:17340"/>
        <dbReference type="ChEBI" id="CHEBI:33019"/>
        <dbReference type="ChEBI" id="CHEBI:61560"/>
        <dbReference type="ChEBI" id="CHEBI:173112"/>
        <dbReference type="EC" id="2.7.7.7"/>
    </reaction>
</comment>
<dbReference type="Pfam" id="PF03104">
    <property type="entry name" value="DNA_pol_B_exo1"/>
    <property type="match status" value="1"/>
</dbReference>
<dbReference type="GO" id="GO:0005634">
    <property type="term" value="C:nucleus"/>
    <property type="evidence" value="ECO:0007669"/>
    <property type="project" value="UniProtKB-SubCell"/>
</dbReference>
<evidence type="ECO:0000259" key="16">
    <source>
        <dbReference type="Pfam" id="PF03104"/>
    </source>
</evidence>
<keyword evidence="6" id="KW-0227">DNA damage</keyword>
<dbReference type="PANTHER" id="PTHR45812">
    <property type="entry name" value="DNA POLYMERASE ZETA CATALYTIC SUBUNIT"/>
    <property type="match status" value="1"/>
</dbReference>
<dbReference type="SMART" id="SM00486">
    <property type="entry name" value="POLBc"/>
    <property type="match status" value="1"/>
</dbReference>
<feature type="domain" description="DNA polymerase zeta catalytic subunit N-terminal" evidence="19">
    <location>
        <begin position="12"/>
        <end position="60"/>
    </location>
</feature>
<dbReference type="CDD" id="cd05778">
    <property type="entry name" value="DNA_polB_zeta_exo"/>
    <property type="match status" value="1"/>
</dbReference>
<dbReference type="GO" id="GO:0016035">
    <property type="term" value="C:zeta DNA polymerase complex"/>
    <property type="evidence" value="ECO:0007669"/>
    <property type="project" value="InterPro"/>
</dbReference>
<evidence type="ECO:0000259" key="18">
    <source>
        <dbReference type="Pfam" id="PF24055"/>
    </source>
</evidence>
<dbReference type="GO" id="GO:0006260">
    <property type="term" value="P:DNA replication"/>
    <property type="evidence" value="ECO:0007669"/>
    <property type="project" value="UniProtKB-KW"/>
</dbReference>
<dbReference type="GO" id="GO:0051539">
    <property type="term" value="F:4 iron, 4 sulfur cluster binding"/>
    <property type="evidence" value="ECO:0007669"/>
    <property type="project" value="UniProtKB-KW"/>
</dbReference>
<dbReference type="InterPro" id="IPR056447">
    <property type="entry name" value="REV3_N"/>
</dbReference>
<protein>
    <recommendedName>
        <fullName evidence="13">DNA polymerase</fullName>
        <ecNumber evidence="13">2.7.7.7</ecNumber>
    </recommendedName>
</protein>
<feature type="compositionally biased region" description="Low complexity" evidence="14">
    <location>
        <begin position="505"/>
        <end position="523"/>
    </location>
</feature>
<dbReference type="Pfam" id="PF24065">
    <property type="entry name" value="REV3_N"/>
    <property type="match status" value="1"/>
</dbReference>
<keyword evidence="7 13" id="KW-0862">Zinc</keyword>
<dbReference type="InterPro" id="IPR056435">
    <property type="entry name" value="DPOD/Z_N"/>
</dbReference>
<keyword evidence="13" id="KW-0539">Nucleus</keyword>
<dbReference type="Gene3D" id="1.10.132.60">
    <property type="entry name" value="DNA polymerase family B, C-terminal domain"/>
    <property type="match status" value="1"/>
</dbReference>
<dbReference type="GO" id="GO:0000166">
    <property type="term" value="F:nucleotide binding"/>
    <property type="evidence" value="ECO:0007669"/>
    <property type="project" value="InterPro"/>
</dbReference>
<evidence type="ECO:0000256" key="14">
    <source>
        <dbReference type="SAM" id="MobiDB-lite"/>
    </source>
</evidence>
<dbReference type="Gene3D" id="3.30.342.10">
    <property type="entry name" value="DNA Polymerase, chain B, domain 1"/>
    <property type="match status" value="1"/>
</dbReference>
<evidence type="ECO:0000313" key="21">
    <source>
        <dbReference type="Proteomes" id="UP001214603"/>
    </source>
</evidence>
<dbReference type="SUPFAM" id="SSF56672">
    <property type="entry name" value="DNA/RNA polymerases"/>
    <property type="match status" value="1"/>
</dbReference>
<dbReference type="InterPro" id="IPR023211">
    <property type="entry name" value="DNA_pol_palm_dom_sf"/>
</dbReference>
<evidence type="ECO:0000256" key="1">
    <source>
        <dbReference type="ARBA" id="ARBA00001966"/>
    </source>
</evidence>
<evidence type="ECO:0000256" key="5">
    <source>
        <dbReference type="ARBA" id="ARBA00022723"/>
    </source>
</evidence>
<comment type="cofactor">
    <cofactor evidence="1 13">
        <name>[4Fe-4S] cluster</name>
        <dbReference type="ChEBI" id="CHEBI:49883"/>
    </cofactor>
</comment>
<reference evidence="20" key="1">
    <citation type="submission" date="2023-03" db="EMBL/GenBank/DDBJ databases">
        <title>Mating type loci evolution in Malassezia.</title>
        <authorList>
            <person name="Coelho M.A."/>
        </authorList>
    </citation>
    <scope>NUCLEOTIDE SEQUENCE</scope>
    <source>
        <strain evidence="20">CBS 7876</strain>
    </source>
</reference>
<dbReference type="InterPro" id="IPR017964">
    <property type="entry name" value="DNA-dir_DNA_pol_B_CS"/>
</dbReference>
<evidence type="ECO:0000256" key="9">
    <source>
        <dbReference type="ARBA" id="ARBA00023004"/>
    </source>
</evidence>